<dbReference type="EMBL" id="BMXP01000009">
    <property type="protein sequence ID" value="GGW93474.1"/>
    <property type="molecule type" value="Genomic_DNA"/>
</dbReference>
<protein>
    <recommendedName>
        <fullName evidence="4">Lyase</fullName>
    </recommendedName>
</protein>
<gene>
    <name evidence="2" type="ORF">GCM10007391_29810</name>
</gene>
<evidence type="ECO:0000313" key="2">
    <source>
        <dbReference type="EMBL" id="GGW93474.1"/>
    </source>
</evidence>
<keyword evidence="3" id="KW-1185">Reference proteome</keyword>
<keyword evidence="1" id="KW-0732">Signal</keyword>
<dbReference type="InterPro" id="IPR015943">
    <property type="entry name" value="WD40/YVTN_repeat-like_dom_sf"/>
</dbReference>
<name>A0A918JQR3_9ALTE</name>
<comment type="caution">
    <text evidence="2">The sequence shown here is derived from an EMBL/GenBank/DDBJ whole genome shotgun (WGS) entry which is preliminary data.</text>
</comment>
<dbReference type="InterPro" id="IPR051344">
    <property type="entry name" value="Vgb"/>
</dbReference>
<evidence type="ECO:0008006" key="4">
    <source>
        <dbReference type="Google" id="ProtNLM"/>
    </source>
</evidence>
<dbReference type="PANTHER" id="PTHR40274:SF3">
    <property type="entry name" value="VIRGINIAMYCIN B LYASE"/>
    <property type="match status" value="1"/>
</dbReference>
<feature type="chain" id="PRO_5037479254" description="Lyase" evidence="1">
    <location>
        <begin position="21"/>
        <end position="329"/>
    </location>
</feature>
<dbReference type="PANTHER" id="PTHR40274">
    <property type="entry name" value="VIRGINIAMYCIN B LYASE"/>
    <property type="match status" value="1"/>
</dbReference>
<accession>A0A918JQR3</accession>
<dbReference type="RefSeq" id="WP_189407863.1">
    <property type="nucleotide sequence ID" value="NZ_BMXP01000009.1"/>
</dbReference>
<proteinExistence type="predicted"/>
<dbReference type="Proteomes" id="UP000631300">
    <property type="component" value="Unassembled WGS sequence"/>
</dbReference>
<organism evidence="2 3">
    <name type="scientific">Alteromonas halophila</name>
    <dbReference type="NCBI Taxonomy" id="516698"/>
    <lineage>
        <taxon>Bacteria</taxon>
        <taxon>Pseudomonadati</taxon>
        <taxon>Pseudomonadota</taxon>
        <taxon>Gammaproteobacteria</taxon>
        <taxon>Alteromonadales</taxon>
        <taxon>Alteromonadaceae</taxon>
        <taxon>Alteromonas/Salinimonas group</taxon>
        <taxon>Alteromonas</taxon>
    </lineage>
</organism>
<dbReference type="SUPFAM" id="SSF101898">
    <property type="entry name" value="NHL repeat"/>
    <property type="match status" value="1"/>
</dbReference>
<reference evidence="2" key="2">
    <citation type="submission" date="2020-09" db="EMBL/GenBank/DDBJ databases">
        <authorList>
            <person name="Sun Q."/>
            <person name="Kim S."/>
        </authorList>
    </citation>
    <scope>NUCLEOTIDE SEQUENCE</scope>
    <source>
        <strain evidence="2">KCTC 22164</strain>
    </source>
</reference>
<dbReference type="AlphaFoldDB" id="A0A918JQR3"/>
<sequence length="329" mass="36979">MLKHLLALLAALLVSAGVIADDHRLPSNVTFEKWQVPWENTRPRDPMMDSKGNVWFCGQAGNYIGKLNPATGDFARFDMSPNTNPHNLIVDSDDNVWYAGNQNAHIGMLNPETGDITRYPMPDDEARDPHTLTFDAQENIWFTVQWGNFIGYLDTQSGDVTLHKVPISNARPYGIRLDDNDTPWIVLLGTNKLATVQNGEINLIDLPREDARPRRLEITDDGKLWYSDYAEGRLGSYDPQTDTFEEWVLPTGASSSPYATARDNQGRIWLTDTSAIPNQFIGFSPEQKAFISQTEVEFGGHIRHTYVNRTTGAIWFGTDSGYIARAMPE</sequence>
<reference evidence="2" key="1">
    <citation type="journal article" date="2014" name="Int. J. Syst. Evol. Microbiol.">
        <title>Complete genome sequence of Corynebacterium casei LMG S-19264T (=DSM 44701T), isolated from a smear-ripened cheese.</title>
        <authorList>
            <consortium name="US DOE Joint Genome Institute (JGI-PGF)"/>
            <person name="Walter F."/>
            <person name="Albersmeier A."/>
            <person name="Kalinowski J."/>
            <person name="Ruckert C."/>
        </authorList>
    </citation>
    <scope>NUCLEOTIDE SEQUENCE</scope>
    <source>
        <strain evidence="2">KCTC 22164</strain>
    </source>
</reference>
<dbReference type="Pfam" id="PF24684">
    <property type="entry name" value="Vgb_lyase"/>
    <property type="match status" value="1"/>
</dbReference>
<evidence type="ECO:0000256" key="1">
    <source>
        <dbReference type="SAM" id="SignalP"/>
    </source>
</evidence>
<dbReference type="Gene3D" id="2.130.10.10">
    <property type="entry name" value="YVTN repeat-like/Quinoprotein amine dehydrogenase"/>
    <property type="match status" value="2"/>
</dbReference>
<evidence type="ECO:0000313" key="3">
    <source>
        <dbReference type="Proteomes" id="UP000631300"/>
    </source>
</evidence>
<feature type="signal peptide" evidence="1">
    <location>
        <begin position="1"/>
        <end position="20"/>
    </location>
</feature>